<evidence type="ECO:0000256" key="10">
    <source>
        <dbReference type="ARBA" id="ARBA00048336"/>
    </source>
</evidence>
<keyword evidence="3 12" id="KW-0479">Metal-binding</keyword>
<protein>
    <recommendedName>
        <fullName evidence="12">RNA polymerase II subunit B1 CTD phosphatase RPAP2 homolog</fullName>
        <ecNumber evidence="12">3.1.3.16</ecNumber>
    </recommendedName>
</protein>
<reference evidence="15" key="1">
    <citation type="journal article" date="2018" name="Genome Res.">
        <title>The genomic architecture and molecular evolution of ant odorant receptors.</title>
        <authorList>
            <person name="McKenzie S.K."/>
            <person name="Kronauer D.J.C."/>
        </authorList>
    </citation>
    <scope>NUCLEOTIDE SEQUENCE [LARGE SCALE GENOMIC DNA]</scope>
    <source>
        <strain evidence="15">Clonal line C1</strain>
    </source>
</reference>
<feature type="compositionally biased region" description="Polar residues" evidence="13">
    <location>
        <begin position="317"/>
        <end position="326"/>
    </location>
</feature>
<keyword evidence="8 12" id="KW-0539">Nucleus</keyword>
<dbReference type="InterPro" id="IPR039693">
    <property type="entry name" value="Rtr1/RPAP2"/>
</dbReference>
<feature type="region of interest" description="Disordered" evidence="13">
    <location>
        <begin position="352"/>
        <end position="376"/>
    </location>
</feature>
<dbReference type="PANTHER" id="PTHR14732">
    <property type="entry name" value="RNA POLYMERASE II SUBUNIT B1 CTD PHOSPHATASE RPAP2-RELATED"/>
    <property type="match status" value="1"/>
</dbReference>
<dbReference type="EC" id="3.1.3.16" evidence="12"/>
<comment type="catalytic activity">
    <reaction evidence="9 12">
        <text>O-phospho-L-seryl-[protein] + H2O = L-seryl-[protein] + phosphate</text>
        <dbReference type="Rhea" id="RHEA:20629"/>
        <dbReference type="Rhea" id="RHEA-COMP:9863"/>
        <dbReference type="Rhea" id="RHEA-COMP:11604"/>
        <dbReference type="ChEBI" id="CHEBI:15377"/>
        <dbReference type="ChEBI" id="CHEBI:29999"/>
        <dbReference type="ChEBI" id="CHEBI:43474"/>
        <dbReference type="ChEBI" id="CHEBI:83421"/>
        <dbReference type="EC" id="3.1.3.16"/>
    </reaction>
</comment>
<dbReference type="EMBL" id="QOIP01000001">
    <property type="protein sequence ID" value="RLU27224.1"/>
    <property type="molecule type" value="Genomic_DNA"/>
</dbReference>
<evidence type="ECO:0000256" key="3">
    <source>
        <dbReference type="ARBA" id="ARBA00022723"/>
    </source>
</evidence>
<comment type="function">
    <text evidence="12">Putative RNA polymerase II subunit B1 C-terminal domain (CTD) phosphatase involved in RNA polymerase II transcription regulation.</text>
</comment>
<dbReference type="InterPro" id="IPR007308">
    <property type="entry name" value="Rtr1/RPAP2_dom"/>
</dbReference>
<dbReference type="Pfam" id="PF04181">
    <property type="entry name" value="RPAP2_Rtr1"/>
    <property type="match status" value="1"/>
</dbReference>
<evidence type="ECO:0000256" key="4">
    <source>
        <dbReference type="ARBA" id="ARBA00022771"/>
    </source>
</evidence>
<comment type="subcellular location">
    <subcellularLocation>
        <location evidence="1 12">Nucleus</location>
    </subcellularLocation>
</comment>
<dbReference type="PANTHER" id="PTHR14732:SF0">
    <property type="entry name" value="RNA POLYMERASE II SUBUNIT B1 CTD PHOSPHATASE RPAP2-RELATED"/>
    <property type="match status" value="1"/>
</dbReference>
<dbReference type="GO" id="GO:0043175">
    <property type="term" value="F:RNA polymerase core enzyme binding"/>
    <property type="evidence" value="ECO:0007669"/>
    <property type="project" value="UniProtKB-UniRule"/>
</dbReference>
<dbReference type="PROSITE" id="PS51479">
    <property type="entry name" value="ZF_RTR1"/>
    <property type="match status" value="1"/>
</dbReference>
<dbReference type="GO" id="GO:0008420">
    <property type="term" value="F:RNA polymerase II CTD heptapeptide repeat phosphatase activity"/>
    <property type="evidence" value="ECO:0007669"/>
    <property type="project" value="UniProtKB-UniRule"/>
</dbReference>
<keyword evidence="5 12" id="KW-0378">Hydrolase</keyword>
<dbReference type="GO" id="GO:0005737">
    <property type="term" value="C:cytoplasm"/>
    <property type="evidence" value="ECO:0007669"/>
    <property type="project" value="TreeGrafter"/>
</dbReference>
<dbReference type="Proteomes" id="UP000279307">
    <property type="component" value="Chromosome 1"/>
</dbReference>
<comment type="caution">
    <text evidence="15">The sequence shown here is derived from an EMBL/GenBank/DDBJ whole genome shotgun (WGS) entry which is preliminary data.</text>
</comment>
<keyword evidence="6 12" id="KW-0862">Zinc</keyword>
<evidence type="ECO:0000256" key="6">
    <source>
        <dbReference type="ARBA" id="ARBA00022833"/>
    </source>
</evidence>
<comment type="catalytic activity">
    <reaction evidence="10 12">
        <text>O-phospho-L-threonyl-[protein] + H2O = L-threonyl-[protein] + phosphate</text>
        <dbReference type="Rhea" id="RHEA:47004"/>
        <dbReference type="Rhea" id="RHEA-COMP:11060"/>
        <dbReference type="Rhea" id="RHEA-COMP:11605"/>
        <dbReference type="ChEBI" id="CHEBI:15377"/>
        <dbReference type="ChEBI" id="CHEBI:30013"/>
        <dbReference type="ChEBI" id="CHEBI:43474"/>
        <dbReference type="ChEBI" id="CHEBI:61977"/>
        <dbReference type="EC" id="3.1.3.16"/>
    </reaction>
</comment>
<evidence type="ECO:0000256" key="9">
    <source>
        <dbReference type="ARBA" id="ARBA00047761"/>
    </source>
</evidence>
<feature type="domain" description="RTR1-type" evidence="14">
    <location>
        <begin position="55"/>
        <end position="138"/>
    </location>
</feature>
<evidence type="ECO:0000256" key="12">
    <source>
        <dbReference type="RuleBase" id="RU367080"/>
    </source>
</evidence>
<dbReference type="AlphaFoldDB" id="A0A3L8E3D9"/>
<evidence type="ECO:0000256" key="13">
    <source>
        <dbReference type="SAM" id="MobiDB-lite"/>
    </source>
</evidence>
<reference evidence="15" key="2">
    <citation type="submission" date="2018-07" db="EMBL/GenBank/DDBJ databases">
        <authorList>
            <person name="Mckenzie S.K."/>
            <person name="Kronauer D.J.C."/>
        </authorList>
    </citation>
    <scope>NUCLEOTIDE SEQUENCE</scope>
    <source>
        <strain evidence="15">Clonal line C1</strain>
    </source>
</reference>
<proteinExistence type="inferred from homology"/>
<evidence type="ECO:0000256" key="2">
    <source>
        <dbReference type="ARBA" id="ARBA00005676"/>
    </source>
</evidence>
<evidence type="ECO:0000256" key="5">
    <source>
        <dbReference type="ARBA" id="ARBA00022801"/>
    </source>
</evidence>
<dbReference type="Gene3D" id="1.25.40.820">
    <property type="match status" value="1"/>
</dbReference>
<evidence type="ECO:0000256" key="7">
    <source>
        <dbReference type="ARBA" id="ARBA00022912"/>
    </source>
</evidence>
<comment type="similarity">
    <text evidence="2 11 12">Belongs to the RPAP2 family.</text>
</comment>
<evidence type="ECO:0000313" key="15">
    <source>
        <dbReference type="EMBL" id="RLU27224.1"/>
    </source>
</evidence>
<keyword evidence="7 12" id="KW-0904">Protein phosphatase</keyword>
<evidence type="ECO:0000256" key="11">
    <source>
        <dbReference type="PROSITE-ProRule" id="PRU00812"/>
    </source>
</evidence>
<evidence type="ECO:0000256" key="1">
    <source>
        <dbReference type="ARBA" id="ARBA00004123"/>
    </source>
</evidence>
<dbReference type="GO" id="GO:0008270">
    <property type="term" value="F:zinc ion binding"/>
    <property type="evidence" value="ECO:0007669"/>
    <property type="project" value="UniProtKB-KW"/>
</dbReference>
<name>A0A3L8E3D9_OOCBI</name>
<dbReference type="InterPro" id="IPR038534">
    <property type="entry name" value="Rtr1/RPAP2_sf"/>
</dbReference>
<organism evidence="15">
    <name type="scientific">Ooceraea biroi</name>
    <name type="common">Clonal raider ant</name>
    <name type="synonym">Cerapachys biroi</name>
    <dbReference type="NCBI Taxonomy" id="2015173"/>
    <lineage>
        <taxon>Eukaryota</taxon>
        <taxon>Metazoa</taxon>
        <taxon>Ecdysozoa</taxon>
        <taxon>Arthropoda</taxon>
        <taxon>Hexapoda</taxon>
        <taxon>Insecta</taxon>
        <taxon>Pterygota</taxon>
        <taxon>Neoptera</taxon>
        <taxon>Endopterygota</taxon>
        <taxon>Hymenoptera</taxon>
        <taxon>Apocrita</taxon>
        <taxon>Aculeata</taxon>
        <taxon>Formicoidea</taxon>
        <taxon>Formicidae</taxon>
        <taxon>Dorylinae</taxon>
        <taxon>Ooceraea</taxon>
    </lineage>
</organism>
<evidence type="ECO:0000259" key="14">
    <source>
        <dbReference type="PROSITE" id="PS51479"/>
    </source>
</evidence>
<dbReference type="GO" id="GO:0005634">
    <property type="term" value="C:nucleus"/>
    <property type="evidence" value="ECO:0007669"/>
    <property type="project" value="UniProtKB-SubCell"/>
</dbReference>
<keyword evidence="4 12" id="KW-0863">Zinc-finger</keyword>
<evidence type="ECO:0000256" key="8">
    <source>
        <dbReference type="ARBA" id="ARBA00023242"/>
    </source>
</evidence>
<feature type="region of interest" description="Disordered" evidence="13">
    <location>
        <begin position="317"/>
        <end position="337"/>
    </location>
</feature>
<accession>A0A3L8E3D9</accession>
<dbReference type="OrthoDB" id="2590500at2759"/>
<sequence length="655" mass="75388">MSTAKKFLNEKRKLKNMSKVELQQVIIMKKQCDAKALAIVEQLLEPDVNSDWLLQNLRFLKKCHMEDVIEERTILKLCGYVLCSKPLTVIIQQQYHISTRSNKVYDVSKRKKFCSSSCYGASNYLLEQMLDSPLWLRDKEDISVFKILSRDINRKFTQCGEEVNILSNNHSQGITDNNKNKTDNNKEYNTIEQTKEDVLCDTSSSFKEEDTYSSCSVDDVNAEKEDVHVKEISINTESQELLGCEINPSKLHKNPINEDCSLQESIKENHNDDTQKLNIKPEVERQSEEILHSHEHDTDTENTNFECENVITCNKDNKTLQSQPDGTDNKTDGIKTLQPQLDRICSSSTIISSDSRTKHRKNRDADKSKKTKKFKQKEANNVVATTDVYCNLIARVEQSVREWVTENTLCLLLGKEDEKNQLLESLIQQERYQKLCKKLDRLQLEDKMRDHTNLERDTLKPLPVSSVLQEEGKKIELKVRAFYAGETTFPLSGDSSKESENKDDNGESVLPLTEKCAPNVIRRRIFLDKLNTILPDLLRTLANNANVSSMMQYTHNNERYFLIKILVSTFNLSAGNIIFKTGEWTLVGLIVIKITCNYSRLSFIDVKLQSLLHSKQASMYTSMMLTLYKLDGNYLDRFMMEVTNSINASELNDRN</sequence>
<gene>
    <name evidence="15" type="ORF">DMN91_001024</name>
</gene>